<reference evidence="5 7" key="3">
    <citation type="submission" date="2019-03" db="EMBL/GenBank/DDBJ databases">
        <title>Subsurface microbial communities from deep shales in Ohio and West Virginia, USA.</title>
        <authorList>
            <person name="Wrighton K."/>
        </authorList>
    </citation>
    <scope>NUCLEOTIDE SEQUENCE [LARGE SCALE GENOMIC DNA]</scope>
    <source>
        <strain evidence="5 7">WG1_MB</strain>
    </source>
</reference>
<evidence type="ECO:0000256" key="2">
    <source>
        <dbReference type="SAM" id="Phobius"/>
    </source>
</evidence>
<evidence type="ECO:0000313" key="7">
    <source>
        <dbReference type="Proteomes" id="UP000295404"/>
    </source>
</evidence>
<dbReference type="PRINTS" id="PR00344">
    <property type="entry name" value="BCTRLSENSOR"/>
</dbReference>
<dbReference type="GO" id="GO:0000155">
    <property type="term" value="F:phosphorelay sensor kinase activity"/>
    <property type="evidence" value="ECO:0007669"/>
    <property type="project" value="InterPro"/>
</dbReference>
<dbReference type="SMART" id="SM00387">
    <property type="entry name" value="HATPase_c"/>
    <property type="match status" value="1"/>
</dbReference>
<dbReference type="PANTHER" id="PTHR43547">
    <property type="entry name" value="TWO-COMPONENT HISTIDINE KINASE"/>
    <property type="match status" value="1"/>
</dbReference>
<evidence type="ECO:0000313" key="4">
    <source>
        <dbReference type="EMBL" id="SNY06391.1"/>
    </source>
</evidence>
<reference evidence="4" key="2">
    <citation type="submission" date="2017-09" db="EMBL/GenBank/DDBJ databases">
        <authorList>
            <person name="Ehlers B."/>
            <person name="Leendertz F.H."/>
        </authorList>
    </citation>
    <scope>NUCLEOTIDE SEQUENCE [LARGE SCALE GENOMIC DNA]</scope>
    <source>
        <strain evidence="4">WG-1MB</strain>
    </source>
</reference>
<feature type="domain" description="Histidine kinase" evidence="3">
    <location>
        <begin position="135"/>
        <end position="345"/>
    </location>
</feature>
<dbReference type="Proteomes" id="UP000217726">
    <property type="component" value="Unassembled WGS sequence"/>
</dbReference>
<dbReference type="EMBL" id="OBDR01000003">
    <property type="protein sequence ID" value="SNY06391.1"/>
    <property type="molecule type" value="Genomic_DNA"/>
</dbReference>
<reference evidence="6" key="1">
    <citation type="submission" date="2017-09" db="EMBL/GenBank/DDBJ databases">
        <authorList>
            <person name="Varghese N."/>
            <person name="Submissions S."/>
        </authorList>
    </citation>
    <scope>NUCLEOTIDE SEQUENCE [LARGE SCALE GENOMIC DNA]</scope>
    <source>
        <strain evidence="6">WG-1MB</strain>
    </source>
</reference>
<dbReference type="InterPro" id="IPR036097">
    <property type="entry name" value="HisK_dim/P_sf"/>
</dbReference>
<dbReference type="SUPFAM" id="SSF47384">
    <property type="entry name" value="Homodimeric domain of signal transducing histidine kinase"/>
    <property type="match status" value="1"/>
</dbReference>
<keyword evidence="1" id="KW-0597">Phosphoprotein</keyword>
<dbReference type="InterPro" id="IPR005467">
    <property type="entry name" value="His_kinase_dom"/>
</dbReference>
<gene>
    <name evidence="5" type="ORF">C7960_1532</name>
    <name evidence="4" type="ORF">SAMN06295989_103106</name>
</gene>
<feature type="transmembrane region" description="Helical" evidence="2">
    <location>
        <begin position="7"/>
        <end position="25"/>
    </location>
</feature>
<dbReference type="Proteomes" id="UP000295404">
    <property type="component" value="Unassembled WGS sequence"/>
</dbReference>
<evidence type="ECO:0000256" key="1">
    <source>
        <dbReference type="ARBA" id="ARBA00022553"/>
    </source>
</evidence>
<keyword evidence="4" id="KW-0808">Transferase</keyword>
<keyword evidence="4" id="KW-0418">Kinase</keyword>
<dbReference type="EMBL" id="SMMS01000001">
    <property type="protein sequence ID" value="TCL12295.1"/>
    <property type="molecule type" value="Genomic_DNA"/>
</dbReference>
<keyword evidence="2" id="KW-0472">Membrane</keyword>
<dbReference type="CDD" id="cd00082">
    <property type="entry name" value="HisKA"/>
    <property type="match status" value="1"/>
</dbReference>
<evidence type="ECO:0000313" key="5">
    <source>
        <dbReference type="EMBL" id="TCL12295.1"/>
    </source>
</evidence>
<dbReference type="Gene3D" id="3.30.565.10">
    <property type="entry name" value="Histidine kinase-like ATPase, C-terminal domain"/>
    <property type="match status" value="1"/>
</dbReference>
<dbReference type="Pfam" id="PF00512">
    <property type="entry name" value="HisKA"/>
    <property type="match status" value="1"/>
</dbReference>
<dbReference type="SUPFAM" id="SSF55874">
    <property type="entry name" value="ATPase domain of HSP90 chaperone/DNA topoisomerase II/histidine kinase"/>
    <property type="match status" value="1"/>
</dbReference>
<name>A0A285F854_9EURY</name>
<protein>
    <submittedName>
        <fullName evidence="4">Signal transduction histidine kinase</fullName>
    </submittedName>
</protein>
<keyword evidence="2" id="KW-0812">Transmembrane</keyword>
<dbReference type="InterPro" id="IPR003594">
    <property type="entry name" value="HATPase_dom"/>
</dbReference>
<dbReference type="PANTHER" id="PTHR43547:SF2">
    <property type="entry name" value="HYBRID SIGNAL TRANSDUCTION HISTIDINE KINASE C"/>
    <property type="match status" value="1"/>
</dbReference>
<dbReference type="InterPro" id="IPR004358">
    <property type="entry name" value="Sig_transdc_His_kin-like_C"/>
</dbReference>
<feature type="transmembrane region" description="Helical" evidence="2">
    <location>
        <begin position="62"/>
        <end position="78"/>
    </location>
</feature>
<evidence type="ECO:0000313" key="6">
    <source>
        <dbReference type="Proteomes" id="UP000217726"/>
    </source>
</evidence>
<dbReference type="Pfam" id="PF02518">
    <property type="entry name" value="HATPase_c"/>
    <property type="match status" value="1"/>
</dbReference>
<sequence>MHTENKFYKICIFLFLLTLLLWLSIFPLKSSFDTGDVAVEGLYLFCALLSLLIIYKLDDARLVAGWFLFVYGLFVDFLDEFTHEPDFLSVYFEAFLTASGLLIIASGFYYHLREWEQTNEQLRYEISFKETLLDVMRHDLLNLANVVKGYSDLLSMTNPDPDTTRYLDKIRKGNDAQIKMIKDISELARLESVTAITFQEMDLSLILKEALNESAFLYHERNIQIINELEGAYPVHANNILKQAFVNILSNAAKYSPEGSSVRIYAEDVDAYWRINIADSGPGIADEDKVHIFKRFSRAHKGSTSGSGIGLAIVWHIILLHKGSVNVHDNPAGGSIFSLEIPKVNSEF</sequence>
<feature type="transmembrane region" description="Helical" evidence="2">
    <location>
        <begin position="37"/>
        <end position="55"/>
    </location>
</feature>
<accession>A0A285F854</accession>
<keyword evidence="2" id="KW-1133">Transmembrane helix</keyword>
<evidence type="ECO:0000259" key="3">
    <source>
        <dbReference type="PROSITE" id="PS50109"/>
    </source>
</evidence>
<keyword evidence="6" id="KW-1185">Reference proteome</keyword>
<dbReference type="Gene3D" id="1.10.287.130">
    <property type="match status" value="1"/>
</dbReference>
<dbReference type="InterPro" id="IPR003661">
    <property type="entry name" value="HisK_dim/P_dom"/>
</dbReference>
<proteinExistence type="predicted"/>
<feature type="transmembrane region" description="Helical" evidence="2">
    <location>
        <begin position="90"/>
        <end position="112"/>
    </location>
</feature>
<dbReference type="AlphaFoldDB" id="A0A285F854"/>
<dbReference type="CDD" id="cd00075">
    <property type="entry name" value="HATPase"/>
    <property type="match status" value="1"/>
</dbReference>
<dbReference type="PROSITE" id="PS50109">
    <property type="entry name" value="HIS_KIN"/>
    <property type="match status" value="1"/>
</dbReference>
<organism evidence="4 6">
    <name type="scientific">Methanohalophilus euhalobius</name>
    <dbReference type="NCBI Taxonomy" id="51203"/>
    <lineage>
        <taxon>Archaea</taxon>
        <taxon>Methanobacteriati</taxon>
        <taxon>Methanobacteriota</taxon>
        <taxon>Stenosarchaea group</taxon>
        <taxon>Methanomicrobia</taxon>
        <taxon>Methanosarcinales</taxon>
        <taxon>Methanosarcinaceae</taxon>
        <taxon>Methanohalophilus</taxon>
    </lineage>
</organism>
<dbReference type="InterPro" id="IPR036890">
    <property type="entry name" value="HATPase_C_sf"/>
</dbReference>
<dbReference type="SMART" id="SM00388">
    <property type="entry name" value="HisKA"/>
    <property type="match status" value="1"/>
</dbReference>